<dbReference type="RefSeq" id="WP_380054851.1">
    <property type="nucleotide sequence ID" value="NZ_JBHLTC010000039.1"/>
</dbReference>
<keyword evidence="3" id="KW-1185">Reference proteome</keyword>
<reference evidence="2 3" key="1">
    <citation type="submission" date="2024-09" db="EMBL/GenBank/DDBJ databases">
        <authorList>
            <person name="Sun Q."/>
            <person name="Mori K."/>
        </authorList>
    </citation>
    <scope>NUCLEOTIDE SEQUENCE [LARGE SCALE GENOMIC DNA]</scope>
    <source>
        <strain evidence="2 3">CGMCC 1.15906</strain>
    </source>
</reference>
<evidence type="ECO:0008006" key="4">
    <source>
        <dbReference type="Google" id="ProtNLM"/>
    </source>
</evidence>
<name>A0ABV6QV24_9ACTN</name>
<gene>
    <name evidence="2" type="ORF">ACFFGN_30735</name>
</gene>
<feature type="chain" id="PRO_5047341598" description="SH3 domain-containing protein" evidence="1">
    <location>
        <begin position="28"/>
        <end position="120"/>
    </location>
</feature>
<accession>A0ABV6QV24</accession>
<evidence type="ECO:0000313" key="3">
    <source>
        <dbReference type="Proteomes" id="UP001589890"/>
    </source>
</evidence>
<keyword evidence="1" id="KW-0732">Signal</keyword>
<sequence>MNRLSKLTLAAVVAAVPAIHGGTVAEAAPAAETGAAIQCYAMPGGGWIHNARTTSAAPNRIGPYEACRNTGTIASGRTVALACWLYNDYNNLWYKTNSNTYIYSSHFSSSVKDRLSPCEG</sequence>
<feature type="signal peptide" evidence="1">
    <location>
        <begin position="1"/>
        <end position="27"/>
    </location>
</feature>
<proteinExistence type="predicted"/>
<protein>
    <recommendedName>
        <fullName evidence="4">SH3 domain-containing protein</fullName>
    </recommendedName>
</protein>
<dbReference type="Proteomes" id="UP001589890">
    <property type="component" value="Unassembled WGS sequence"/>
</dbReference>
<evidence type="ECO:0000313" key="2">
    <source>
        <dbReference type="EMBL" id="MFC0628486.1"/>
    </source>
</evidence>
<organism evidence="2 3">
    <name type="scientific">Kribbella deserti</name>
    <dbReference type="NCBI Taxonomy" id="1926257"/>
    <lineage>
        <taxon>Bacteria</taxon>
        <taxon>Bacillati</taxon>
        <taxon>Actinomycetota</taxon>
        <taxon>Actinomycetes</taxon>
        <taxon>Propionibacteriales</taxon>
        <taxon>Kribbellaceae</taxon>
        <taxon>Kribbella</taxon>
    </lineage>
</organism>
<comment type="caution">
    <text evidence="2">The sequence shown here is derived from an EMBL/GenBank/DDBJ whole genome shotgun (WGS) entry which is preliminary data.</text>
</comment>
<evidence type="ECO:0000256" key="1">
    <source>
        <dbReference type="SAM" id="SignalP"/>
    </source>
</evidence>
<dbReference type="EMBL" id="JBHLTC010000039">
    <property type="protein sequence ID" value="MFC0628486.1"/>
    <property type="molecule type" value="Genomic_DNA"/>
</dbReference>